<feature type="region of interest" description="Disordered" evidence="4">
    <location>
        <begin position="34"/>
        <end position="266"/>
    </location>
</feature>
<evidence type="ECO:0000256" key="4">
    <source>
        <dbReference type="SAM" id="MobiDB-lite"/>
    </source>
</evidence>
<organism evidence="6 7">
    <name type="scientific">Podospora appendiculata</name>
    <dbReference type="NCBI Taxonomy" id="314037"/>
    <lineage>
        <taxon>Eukaryota</taxon>
        <taxon>Fungi</taxon>
        <taxon>Dikarya</taxon>
        <taxon>Ascomycota</taxon>
        <taxon>Pezizomycotina</taxon>
        <taxon>Sordariomycetes</taxon>
        <taxon>Sordariomycetidae</taxon>
        <taxon>Sordariales</taxon>
        <taxon>Podosporaceae</taxon>
        <taxon>Podospora</taxon>
    </lineage>
</organism>
<evidence type="ECO:0000256" key="1">
    <source>
        <dbReference type="ARBA" id="ARBA00022617"/>
    </source>
</evidence>
<keyword evidence="7" id="KW-1185">Reference proteome</keyword>
<feature type="compositionally biased region" description="Low complexity" evidence="4">
    <location>
        <begin position="102"/>
        <end position="120"/>
    </location>
</feature>
<dbReference type="GO" id="GO:0046872">
    <property type="term" value="F:metal ion binding"/>
    <property type="evidence" value="ECO:0007669"/>
    <property type="project" value="UniProtKB-KW"/>
</dbReference>
<dbReference type="Pfam" id="PF00173">
    <property type="entry name" value="Cyt-b5"/>
    <property type="match status" value="1"/>
</dbReference>
<evidence type="ECO:0000256" key="2">
    <source>
        <dbReference type="ARBA" id="ARBA00022723"/>
    </source>
</evidence>
<dbReference type="FunFam" id="3.10.120.10:FF:000001">
    <property type="entry name" value="Cytochrome b5 reductase 4"/>
    <property type="match status" value="1"/>
</dbReference>
<dbReference type="SUPFAM" id="SSF55856">
    <property type="entry name" value="Cytochrome b5-like heme/steroid binding domain"/>
    <property type="match status" value="1"/>
</dbReference>
<feature type="compositionally biased region" description="Low complexity" evidence="4">
    <location>
        <begin position="137"/>
        <end position="164"/>
    </location>
</feature>
<gene>
    <name evidence="6" type="ORF">B0T22DRAFT_189014</name>
</gene>
<keyword evidence="1" id="KW-0349">Heme</keyword>
<dbReference type="InterPro" id="IPR001199">
    <property type="entry name" value="Cyt_B5-like_heme/steroid-bd"/>
</dbReference>
<protein>
    <recommendedName>
        <fullName evidence="5">Cytochrome b5 heme-binding domain-containing protein</fullName>
    </recommendedName>
</protein>
<reference evidence="6" key="1">
    <citation type="journal article" date="2023" name="Mol. Phylogenet. Evol.">
        <title>Genome-scale phylogeny and comparative genomics of the fungal order Sordariales.</title>
        <authorList>
            <person name="Hensen N."/>
            <person name="Bonometti L."/>
            <person name="Westerberg I."/>
            <person name="Brannstrom I.O."/>
            <person name="Guillou S."/>
            <person name="Cros-Aarteil S."/>
            <person name="Calhoun S."/>
            <person name="Haridas S."/>
            <person name="Kuo A."/>
            <person name="Mondo S."/>
            <person name="Pangilinan J."/>
            <person name="Riley R."/>
            <person name="LaButti K."/>
            <person name="Andreopoulos B."/>
            <person name="Lipzen A."/>
            <person name="Chen C."/>
            <person name="Yan M."/>
            <person name="Daum C."/>
            <person name="Ng V."/>
            <person name="Clum A."/>
            <person name="Steindorff A."/>
            <person name="Ohm R.A."/>
            <person name="Martin F."/>
            <person name="Silar P."/>
            <person name="Natvig D.O."/>
            <person name="Lalanne C."/>
            <person name="Gautier V."/>
            <person name="Ament-Velasquez S.L."/>
            <person name="Kruys A."/>
            <person name="Hutchinson M.I."/>
            <person name="Powell A.J."/>
            <person name="Barry K."/>
            <person name="Miller A.N."/>
            <person name="Grigoriev I.V."/>
            <person name="Debuchy R."/>
            <person name="Gladieux P."/>
            <person name="Hiltunen Thoren M."/>
            <person name="Johannesson H."/>
        </authorList>
    </citation>
    <scope>NUCLEOTIDE SEQUENCE</scope>
    <source>
        <strain evidence="6">CBS 314.62</strain>
    </source>
</reference>
<feature type="compositionally biased region" description="Basic and acidic residues" evidence="4">
    <location>
        <begin position="45"/>
        <end position="54"/>
    </location>
</feature>
<accession>A0AAE0XD98</accession>
<keyword evidence="3" id="KW-0408">Iron</keyword>
<feature type="compositionally biased region" description="Low complexity" evidence="4">
    <location>
        <begin position="202"/>
        <end position="224"/>
    </location>
</feature>
<dbReference type="GO" id="GO:0020037">
    <property type="term" value="F:heme binding"/>
    <property type="evidence" value="ECO:0007669"/>
    <property type="project" value="TreeGrafter"/>
</dbReference>
<dbReference type="EMBL" id="JAULSO010000002">
    <property type="protein sequence ID" value="KAK3690149.1"/>
    <property type="molecule type" value="Genomic_DNA"/>
</dbReference>
<comment type="caution">
    <text evidence="6">The sequence shown here is derived from an EMBL/GenBank/DDBJ whole genome shotgun (WGS) entry which is preliminary data.</text>
</comment>
<evidence type="ECO:0000313" key="7">
    <source>
        <dbReference type="Proteomes" id="UP001270362"/>
    </source>
</evidence>
<keyword evidence="2" id="KW-0479">Metal-binding</keyword>
<dbReference type="SMART" id="SM01117">
    <property type="entry name" value="Cyt-b5"/>
    <property type="match status" value="1"/>
</dbReference>
<name>A0AAE0XD98_9PEZI</name>
<dbReference type="Proteomes" id="UP001270362">
    <property type="component" value="Unassembled WGS sequence"/>
</dbReference>
<dbReference type="GO" id="GO:0004128">
    <property type="term" value="F:cytochrome-b5 reductase activity, acting on NAD(P)H"/>
    <property type="evidence" value="ECO:0007669"/>
    <property type="project" value="TreeGrafter"/>
</dbReference>
<dbReference type="GO" id="GO:0005737">
    <property type="term" value="C:cytoplasm"/>
    <property type="evidence" value="ECO:0007669"/>
    <property type="project" value="TreeGrafter"/>
</dbReference>
<evidence type="ECO:0000259" key="5">
    <source>
        <dbReference type="PROSITE" id="PS50255"/>
    </source>
</evidence>
<evidence type="ECO:0000313" key="6">
    <source>
        <dbReference type="EMBL" id="KAK3690149.1"/>
    </source>
</evidence>
<dbReference type="InterPro" id="IPR036400">
    <property type="entry name" value="Cyt_B5-like_heme/steroid_sf"/>
</dbReference>
<sequence length="357" mass="37552">MGAIGLSLVVASLILFWLRPPAWFPAFLRSFRQGRLGPPPQPPLIKREEEKKTDPTTVVAARRDDATDKPSNAGKPNGVNTSIPREQPVVAVAMPPPPPVAVQPTTAELASGSRGSGDAAADIDEEQTTPRAPAAMLDDSVPSFSLSSPEEPSNTNPPAAAQPKQPAPAPAPAPTFGLMAPPPRPSAPSLRPPPSPAPSRLPVPNRNPLAPSSSSSSSSLALPPTHSAKPKKPSRQVVLTPGHSPLDWARLSSNPGANLRGLPPNAPPYIRVTPSMLKRQTGRRGTDAWMVLGGRVYNVSPYEKFHPGGVPELLRGAGKDATQLFGEVHPWVNFEGMLSACLIGIYVAEEEAADSSD</sequence>
<evidence type="ECO:0000256" key="3">
    <source>
        <dbReference type="ARBA" id="ARBA00023004"/>
    </source>
</evidence>
<dbReference type="InterPro" id="IPR051872">
    <property type="entry name" value="Cytochrome_b5/Flavoprotein_Rdt"/>
</dbReference>
<feature type="compositionally biased region" description="Pro residues" evidence="4">
    <location>
        <begin position="180"/>
        <end position="201"/>
    </location>
</feature>
<dbReference type="PANTHER" id="PTHR46237:SF1">
    <property type="entry name" value="CYTOCHROME B5 REDUCTASE 4"/>
    <property type="match status" value="1"/>
</dbReference>
<dbReference type="PROSITE" id="PS50255">
    <property type="entry name" value="CYTOCHROME_B5_2"/>
    <property type="match status" value="1"/>
</dbReference>
<feature type="domain" description="Cytochrome b5 heme-binding" evidence="5">
    <location>
        <begin position="269"/>
        <end position="347"/>
    </location>
</feature>
<dbReference type="AlphaFoldDB" id="A0AAE0XD98"/>
<dbReference type="Gene3D" id="3.10.120.10">
    <property type="entry name" value="Cytochrome b5-like heme/steroid binding domain"/>
    <property type="match status" value="1"/>
</dbReference>
<proteinExistence type="predicted"/>
<reference evidence="6" key="2">
    <citation type="submission" date="2023-06" db="EMBL/GenBank/DDBJ databases">
        <authorList>
            <consortium name="Lawrence Berkeley National Laboratory"/>
            <person name="Haridas S."/>
            <person name="Hensen N."/>
            <person name="Bonometti L."/>
            <person name="Westerberg I."/>
            <person name="Brannstrom I.O."/>
            <person name="Guillou S."/>
            <person name="Cros-Aarteil S."/>
            <person name="Calhoun S."/>
            <person name="Kuo A."/>
            <person name="Mondo S."/>
            <person name="Pangilinan J."/>
            <person name="Riley R."/>
            <person name="Labutti K."/>
            <person name="Andreopoulos B."/>
            <person name="Lipzen A."/>
            <person name="Chen C."/>
            <person name="Yanf M."/>
            <person name="Daum C."/>
            <person name="Ng V."/>
            <person name="Clum A."/>
            <person name="Steindorff A."/>
            <person name="Ohm R."/>
            <person name="Martin F."/>
            <person name="Silar P."/>
            <person name="Natvig D."/>
            <person name="Lalanne C."/>
            <person name="Gautier V."/>
            <person name="Ament-Velasquez S.L."/>
            <person name="Kruys A."/>
            <person name="Hutchinson M.I."/>
            <person name="Powell A.J."/>
            <person name="Barry K."/>
            <person name="Miller A.N."/>
            <person name="Grigoriev I.V."/>
            <person name="Debuchy R."/>
            <person name="Gladieux P."/>
            <person name="Thoren M.H."/>
            <person name="Johannesson H."/>
        </authorList>
    </citation>
    <scope>NUCLEOTIDE SEQUENCE</scope>
    <source>
        <strain evidence="6">CBS 314.62</strain>
    </source>
</reference>
<dbReference type="PANTHER" id="PTHR46237">
    <property type="entry name" value="CYTOCHROME B5 REDUCTASE 4 FAMILY MEMBER"/>
    <property type="match status" value="1"/>
</dbReference>